<keyword evidence="4 6" id="KW-0067">ATP-binding</keyword>
<dbReference type="InterPro" id="IPR003439">
    <property type="entry name" value="ABC_transporter-like_ATP-bd"/>
</dbReference>
<dbReference type="InterPro" id="IPR050683">
    <property type="entry name" value="Bact_Polysacc_Export_ATP-bd"/>
</dbReference>
<dbReference type="InterPro" id="IPR003593">
    <property type="entry name" value="AAA+_ATPase"/>
</dbReference>
<dbReference type="InterPro" id="IPR027417">
    <property type="entry name" value="P-loop_NTPase"/>
</dbReference>
<dbReference type="InterPro" id="IPR017871">
    <property type="entry name" value="ABC_transporter-like_CS"/>
</dbReference>
<evidence type="ECO:0000313" key="6">
    <source>
        <dbReference type="EMBL" id="MBK1658205.1"/>
    </source>
</evidence>
<dbReference type="Pfam" id="PF00005">
    <property type="entry name" value="ABC_tran"/>
    <property type="match status" value="1"/>
</dbReference>
<evidence type="ECO:0000256" key="4">
    <source>
        <dbReference type="ARBA" id="ARBA00022840"/>
    </source>
</evidence>
<comment type="caution">
    <text evidence="6">The sequence shown here is derived from an EMBL/GenBank/DDBJ whole genome shotgun (WGS) entry which is preliminary data.</text>
</comment>
<dbReference type="Gene3D" id="3.40.50.300">
    <property type="entry name" value="P-loop containing nucleotide triphosphate hydrolases"/>
    <property type="match status" value="1"/>
</dbReference>
<reference evidence="6 7" key="1">
    <citation type="journal article" date="2020" name="Microorganisms">
        <title>Osmotic Adaptation and Compatible Solute Biosynthesis of Phototrophic Bacteria as Revealed from Genome Analyses.</title>
        <authorList>
            <person name="Imhoff J.F."/>
            <person name="Rahn T."/>
            <person name="Kunzel S."/>
            <person name="Keller A."/>
            <person name="Neulinger S.C."/>
        </authorList>
    </citation>
    <scope>NUCLEOTIDE SEQUENCE [LARGE SCALE GENOMIC DNA]</scope>
    <source>
        <strain evidence="6 7">DSM 15382</strain>
    </source>
</reference>
<keyword evidence="2" id="KW-0813">Transport</keyword>
<dbReference type="GO" id="GO:0005524">
    <property type="term" value="F:ATP binding"/>
    <property type="evidence" value="ECO:0007669"/>
    <property type="project" value="UniProtKB-KW"/>
</dbReference>
<evidence type="ECO:0000256" key="3">
    <source>
        <dbReference type="ARBA" id="ARBA00022741"/>
    </source>
</evidence>
<dbReference type="SUPFAM" id="SSF52540">
    <property type="entry name" value="P-loop containing nucleoside triphosphate hydrolases"/>
    <property type="match status" value="1"/>
</dbReference>
<dbReference type="InterPro" id="IPR015860">
    <property type="entry name" value="ABC_transpr_TagH-like"/>
</dbReference>
<evidence type="ECO:0000259" key="5">
    <source>
        <dbReference type="PROSITE" id="PS50893"/>
    </source>
</evidence>
<dbReference type="RefSeq" id="WP_133222944.1">
    <property type="nucleotide sequence ID" value="NZ_NRSG01000042.1"/>
</dbReference>
<evidence type="ECO:0000256" key="1">
    <source>
        <dbReference type="ARBA" id="ARBA00005417"/>
    </source>
</evidence>
<protein>
    <submittedName>
        <fullName evidence="6">ATP-binding protein</fullName>
    </submittedName>
</protein>
<dbReference type="PANTHER" id="PTHR46743:SF2">
    <property type="entry name" value="TEICHOIC ACIDS EXPORT ATP-BINDING PROTEIN TAGH"/>
    <property type="match status" value="1"/>
</dbReference>
<accession>A0ABS1CV47</accession>
<sequence length="217" mass="23922">MIRLQGVHKSYKTHFGAKEVLRGVDAEFRRGEKVGILGRNGAGKTTLLRLIAGVEHPNQGRIERRMSVSWPLGFAGAMHYGMSGADNARFIARIYDRPMQETVEFVEDFADLGSYYRMPVKTYSSGMIVRLGFALSLAVQFDCYLVDEAIAVGDTKFGRRARAALADINARSALLLVSHQAETVRAFCETAAILDDGRLTRYDDLDEAIAAYHAAAA</sequence>
<comment type="similarity">
    <text evidence="1">Belongs to the ABC transporter superfamily.</text>
</comment>
<organism evidence="6 7">
    <name type="scientific">Paracraurococcus ruber</name>
    <dbReference type="NCBI Taxonomy" id="77675"/>
    <lineage>
        <taxon>Bacteria</taxon>
        <taxon>Pseudomonadati</taxon>
        <taxon>Pseudomonadota</taxon>
        <taxon>Alphaproteobacteria</taxon>
        <taxon>Acetobacterales</taxon>
        <taxon>Roseomonadaceae</taxon>
        <taxon>Paracraurococcus</taxon>
    </lineage>
</organism>
<evidence type="ECO:0000313" key="7">
    <source>
        <dbReference type="Proteomes" id="UP000697995"/>
    </source>
</evidence>
<dbReference type="EMBL" id="NRSG01000042">
    <property type="protein sequence ID" value="MBK1658205.1"/>
    <property type="molecule type" value="Genomic_DNA"/>
</dbReference>
<evidence type="ECO:0000256" key="2">
    <source>
        <dbReference type="ARBA" id="ARBA00022448"/>
    </source>
</evidence>
<keyword evidence="7" id="KW-1185">Reference proteome</keyword>
<dbReference type="CDD" id="cd03220">
    <property type="entry name" value="ABC_KpsT_Wzt"/>
    <property type="match status" value="1"/>
</dbReference>
<feature type="domain" description="ABC transporter" evidence="5">
    <location>
        <begin position="2"/>
        <end position="217"/>
    </location>
</feature>
<dbReference type="PROSITE" id="PS00211">
    <property type="entry name" value="ABC_TRANSPORTER_1"/>
    <property type="match status" value="1"/>
</dbReference>
<proteinExistence type="inferred from homology"/>
<dbReference type="PROSITE" id="PS50893">
    <property type="entry name" value="ABC_TRANSPORTER_2"/>
    <property type="match status" value="1"/>
</dbReference>
<dbReference type="SMART" id="SM00382">
    <property type="entry name" value="AAA"/>
    <property type="match status" value="1"/>
</dbReference>
<dbReference type="PANTHER" id="PTHR46743">
    <property type="entry name" value="TEICHOIC ACIDS EXPORT ATP-BINDING PROTEIN TAGH"/>
    <property type="match status" value="1"/>
</dbReference>
<keyword evidence="3" id="KW-0547">Nucleotide-binding</keyword>
<gene>
    <name evidence="6" type="ORF">CKO45_08170</name>
</gene>
<dbReference type="Proteomes" id="UP000697995">
    <property type="component" value="Unassembled WGS sequence"/>
</dbReference>
<name>A0ABS1CV47_9PROT</name>